<comment type="caution">
    <text evidence="2">The sequence shown here is derived from an EMBL/GenBank/DDBJ whole genome shotgun (WGS) entry which is preliminary data.</text>
</comment>
<evidence type="ECO:0000313" key="3">
    <source>
        <dbReference type="Proteomes" id="UP000475532"/>
    </source>
</evidence>
<dbReference type="Proteomes" id="UP000475532">
    <property type="component" value="Unassembled WGS sequence"/>
</dbReference>
<evidence type="ECO:0000313" key="2">
    <source>
        <dbReference type="EMBL" id="NEA23752.1"/>
    </source>
</evidence>
<sequence>VLLVAGVAAAACAAAGAVVLTGGDGTSQPPTAEQGPADARTFLLASATTAAKAPAASGRYWYNRQLTTMDAGGHRMVVVGTGPDARKVDKKIPYKASIETRGEVWLARDGGKGRKVGGPEKLVFPTAADRALWKKDGSPRLVSGSNGKRVWEGPTRLSLGDGEMTAGQLAALPTDAGRLSALLRARYARDLKAPENPYKGTFTAYVWGIAHDLLGGPITPGTKSALFRVLAGQPGIRLIGKTADRLGRPGTAVAAKSAPDGGAGATESRLVISAKTADLLEYRTWEQGEGTIATTYEAMGWVGSLGARP</sequence>
<feature type="non-terminal residue" evidence="2">
    <location>
        <position position="1"/>
    </location>
</feature>
<dbReference type="EMBL" id="JAAGLI010000365">
    <property type="protein sequence ID" value="NEA23752.1"/>
    <property type="molecule type" value="Genomic_DNA"/>
</dbReference>
<dbReference type="RefSeq" id="WP_203596494.1">
    <property type="nucleotide sequence ID" value="NZ_JAAGLI010000365.1"/>
</dbReference>
<dbReference type="AlphaFoldDB" id="A0A6L9QF50"/>
<feature type="signal peptide" evidence="1">
    <location>
        <begin position="1"/>
        <end position="17"/>
    </location>
</feature>
<evidence type="ECO:0000256" key="1">
    <source>
        <dbReference type="SAM" id="SignalP"/>
    </source>
</evidence>
<gene>
    <name evidence="2" type="ORF">G3I70_14795</name>
</gene>
<keyword evidence="1" id="KW-0732">Signal</keyword>
<proteinExistence type="predicted"/>
<accession>A0A6L9QF50</accession>
<feature type="chain" id="PRO_5038699702" description="Serine/threonine protein kinase" evidence="1">
    <location>
        <begin position="18"/>
        <end position="309"/>
    </location>
</feature>
<organism evidence="2 3">
    <name type="scientific">Actinomadura bangladeshensis</name>
    <dbReference type="NCBI Taxonomy" id="453573"/>
    <lineage>
        <taxon>Bacteria</taxon>
        <taxon>Bacillati</taxon>
        <taxon>Actinomycetota</taxon>
        <taxon>Actinomycetes</taxon>
        <taxon>Streptosporangiales</taxon>
        <taxon>Thermomonosporaceae</taxon>
        <taxon>Actinomadura</taxon>
    </lineage>
</organism>
<reference evidence="2 3" key="1">
    <citation type="submission" date="2020-01" db="EMBL/GenBank/DDBJ databases">
        <title>Insect and environment-associated Actinomycetes.</title>
        <authorList>
            <person name="Currrie C."/>
            <person name="Chevrette M."/>
            <person name="Carlson C."/>
            <person name="Stubbendieck R."/>
            <person name="Wendt-Pienkowski E."/>
        </authorList>
    </citation>
    <scope>NUCLEOTIDE SEQUENCE [LARGE SCALE GENOMIC DNA]</scope>
    <source>
        <strain evidence="2 3">SID10258</strain>
    </source>
</reference>
<name>A0A6L9QF50_9ACTN</name>
<protein>
    <recommendedName>
        <fullName evidence="4">Serine/threonine protein kinase</fullName>
    </recommendedName>
</protein>
<evidence type="ECO:0008006" key="4">
    <source>
        <dbReference type="Google" id="ProtNLM"/>
    </source>
</evidence>